<evidence type="ECO:0000259" key="2">
    <source>
        <dbReference type="Pfam" id="PF07883"/>
    </source>
</evidence>
<accession>A0ABQ5MV39</accession>
<organism evidence="3 4">
    <name type="scientific">Arthrobacter mangrovi</name>
    <dbReference type="NCBI Taxonomy" id="2966350"/>
    <lineage>
        <taxon>Bacteria</taxon>
        <taxon>Bacillati</taxon>
        <taxon>Actinomycetota</taxon>
        <taxon>Actinomycetes</taxon>
        <taxon>Micrococcales</taxon>
        <taxon>Micrococcaceae</taxon>
        <taxon>Arthrobacter</taxon>
    </lineage>
</organism>
<dbReference type="InterPro" id="IPR051610">
    <property type="entry name" value="GPI/OXD"/>
</dbReference>
<protein>
    <recommendedName>
        <fullName evidence="2">Cupin type-2 domain-containing protein</fullName>
    </recommendedName>
</protein>
<dbReference type="InterPro" id="IPR014710">
    <property type="entry name" value="RmlC-like_jellyroll"/>
</dbReference>
<dbReference type="InterPro" id="IPR013096">
    <property type="entry name" value="Cupin_2"/>
</dbReference>
<dbReference type="RefSeq" id="WP_264795900.1">
    <property type="nucleotide sequence ID" value="NZ_BRVS01000008.1"/>
</dbReference>
<name>A0ABQ5MV39_9MICC</name>
<dbReference type="PANTHER" id="PTHR35848:SF6">
    <property type="entry name" value="CUPIN TYPE-2 DOMAIN-CONTAINING PROTEIN"/>
    <property type="match status" value="1"/>
</dbReference>
<dbReference type="InterPro" id="IPR011051">
    <property type="entry name" value="RmlC_Cupin_sf"/>
</dbReference>
<keyword evidence="4" id="KW-1185">Reference proteome</keyword>
<dbReference type="EMBL" id="BRVS01000008">
    <property type="protein sequence ID" value="GLB67808.1"/>
    <property type="molecule type" value="Genomic_DNA"/>
</dbReference>
<dbReference type="Proteomes" id="UP001209654">
    <property type="component" value="Unassembled WGS sequence"/>
</dbReference>
<evidence type="ECO:0000313" key="3">
    <source>
        <dbReference type="EMBL" id="GLB67808.1"/>
    </source>
</evidence>
<evidence type="ECO:0000256" key="1">
    <source>
        <dbReference type="ARBA" id="ARBA00022723"/>
    </source>
</evidence>
<gene>
    <name evidence="3" type="ORF">AHIS1636_22480</name>
</gene>
<evidence type="ECO:0000313" key="4">
    <source>
        <dbReference type="Proteomes" id="UP001209654"/>
    </source>
</evidence>
<keyword evidence="1" id="KW-0479">Metal-binding</keyword>
<dbReference type="Gene3D" id="2.60.120.10">
    <property type="entry name" value="Jelly Rolls"/>
    <property type="match status" value="1"/>
</dbReference>
<comment type="caution">
    <text evidence="3">The sequence shown here is derived from an EMBL/GenBank/DDBJ whole genome shotgun (WGS) entry which is preliminary data.</text>
</comment>
<reference evidence="3 4" key="1">
    <citation type="journal article" date="2023" name="Int. J. Syst. Evol. Microbiol.">
        <title>Arthrobacter mangrovi sp. nov., an actinobacterium isolated from the rhizosphere of a mangrove.</title>
        <authorList>
            <person name="Hamada M."/>
            <person name="Saitou S."/>
            <person name="Enomoto N."/>
            <person name="Nanri K."/>
            <person name="Hidaka K."/>
            <person name="Miura T."/>
            <person name="Tamura T."/>
        </authorList>
    </citation>
    <scope>NUCLEOTIDE SEQUENCE [LARGE SCALE GENOMIC DNA]</scope>
    <source>
        <strain evidence="3 4">NBRC 112813</strain>
    </source>
</reference>
<sequence length="143" mass="15388">MLERRGSYAFDYDLHGGSAPVRMQWLFHGRSELPVAVQVWELPPGGTEGMHAHAREDRPLEELYVIMDGTARMHLDGASHDLAAGDALLAPVGSEHDLANTGTGPLRVLVVWGEPGTADYSSFGSWRSANTARNPAVGTPAAR</sequence>
<feature type="domain" description="Cupin type-2" evidence="2">
    <location>
        <begin position="39"/>
        <end position="112"/>
    </location>
</feature>
<proteinExistence type="predicted"/>
<dbReference type="Pfam" id="PF07883">
    <property type="entry name" value="Cupin_2"/>
    <property type="match status" value="1"/>
</dbReference>
<dbReference type="SUPFAM" id="SSF51182">
    <property type="entry name" value="RmlC-like cupins"/>
    <property type="match status" value="1"/>
</dbReference>
<dbReference type="PANTHER" id="PTHR35848">
    <property type="entry name" value="OXALATE-BINDING PROTEIN"/>
    <property type="match status" value="1"/>
</dbReference>